<dbReference type="Gene3D" id="3.90.1200.10">
    <property type="match status" value="1"/>
</dbReference>
<dbReference type="Pfam" id="PF01636">
    <property type="entry name" value="APH"/>
    <property type="match status" value="1"/>
</dbReference>
<reference evidence="3" key="1">
    <citation type="submission" date="2023-07" db="EMBL/GenBank/DDBJ databases">
        <title>Whole genome shotgun sequence of Streptomyces nojiriensis NBRC 13794.</title>
        <authorList>
            <person name="Komaki H."/>
            <person name="Tamura T."/>
        </authorList>
    </citation>
    <scope>NUCLEOTIDE SEQUENCE [LARGE SCALE GENOMIC DNA]</scope>
    <source>
        <strain evidence="3">NBRC 13794</strain>
    </source>
</reference>
<sequence length="292" mass="31348">MTGLPPAVVRACTSLLAVRPVTAERLTIGNRTSVYRAGLADGRAVVVKMYAAATRRNAVTEAAAIRAAAGAVPTARILAAGRVKGTDLTALISEDLGRLTLGAAVRNGQITTDRALRDVGYLLGRLHRAPVAPRTPRRPFFDDVTSLRHRDAGAIGRIAPALEVLSEAPALVPLVWCHGDVHFDNIVIAGPGATHHLIDFTDATPGPREADVAQALVMAHAVSVRGRLTLTSAYPLALDDSRLTAWCVFHTARCRATASSGDERSRWTRRLADLAHEHPRFFHTPRTVRSPR</sequence>
<feature type="domain" description="Aminoglycoside phosphotransferase" evidence="1">
    <location>
        <begin position="23"/>
        <end position="254"/>
    </location>
</feature>
<dbReference type="Gene3D" id="3.30.200.20">
    <property type="entry name" value="Phosphorylase Kinase, domain 1"/>
    <property type="match status" value="1"/>
</dbReference>
<dbReference type="InterPro" id="IPR002575">
    <property type="entry name" value="Aminoglycoside_PTrfase"/>
</dbReference>
<evidence type="ECO:0000259" key="1">
    <source>
        <dbReference type="Pfam" id="PF01636"/>
    </source>
</evidence>
<protein>
    <recommendedName>
        <fullName evidence="1">Aminoglycoside phosphotransferase domain-containing protein</fullName>
    </recommendedName>
</protein>
<accession>A0ABQ3SMG7</accession>
<dbReference type="InterPro" id="IPR011009">
    <property type="entry name" value="Kinase-like_dom_sf"/>
</dbReference>
<keyword evidence="3" id="KW-1185">Reference proteome</keyword>
<dbReference type="GeneID" id="95587621"/>
<gene>
    <name evidence="2" type="ORF">Snoj_32530</name>
</gene>
<dbReference type="Proteomes" id="UP000613974">
    <property type="component" value="Unassembled WGS sequence"/>
</dbReference>
<proteinExistence type="predicted"/>
<organism evidence="2 3">
    <name type="scientific">Streptomyces nojiriensis</name>
    <dbReference type="NCBI Taxonomy" id="66374"/>
    <lineage>
        <taxon>Bacteria</taxon>
        <taxon>Bacillati</taxon>
        <taxon>Actinomycetota</taxon>
        <taxon>Actinomycetes</taxon>
        <taxon>Kitasatosporales</taxon>
        <taxon>Streptomycetaceae</taxon>
        <taxon>Streptomyces</taxon>
    </lineage>
</organism>
<dbReference type="RefSeq" id="WP_189747264.1">
    <property type="nucleotide sequence ID" value="NZ_BNEC01000005.1"/>
</dbReference>
<evidence type="ECO:0000313" key="3">
    <source>
        <dbReference type="Proteomes" id="UP000613974"/>
    </source>
</evidence>
<evidence type="ECO:0000313" key="2">
    <source>
        <dbReference type="EMBL" id="GHI69335.1"/>
    </source>
</evidence>
<name>A0ABQ3SMG7_9ACTN</name>
<dbReference type="SUPFAM" id="SSF56112">
    <property type="entry name" value="Protein kinase-like (PK-like)"/>
    <property type="match status" value="1"/>
</dbReference>
<comment type="caution">
    <text evidence="2">The sequence shown here is derived from an EMBL/GenBank/DDBJ whole genome shotgun (WGS) entry which is preliminary data.</text>
</comment>
<dbReference type="EMBL" id="BNEC01000005">
    <property type="protein sequence ID" value="GHI69335.1"/>
    <property type="molecule type" value="Genomic_DNA"/>
</dbReference>